<proteinExistence type="predicted"/>
<gene>
    <name evidence="2" type="ORF">I79_020911</name>
</gene>
<feature type="compositionally biased region" description="Basic residues" evidence="1">
    <location>
        <begin position="10"/>
        <end position="22"/>
    </location>
</feature>
<dbReference type="EMBL" id="JH001805">
    <property type="protein sequence ID" value="EGW01917.1"/>
    <property type="molecule type" value="Genomic_DNA"/>
</dbReference>
<feature type="region of interest" description="Disordered" evidence="1">
    <location>
        <begin position="51"/>
        <end position="96"/>
    </location>
</feature>
<protein>
    <submittedName>
        <fullName evidence="2">Uncharacterized protein</fullName>
    </submittedName>
</protein>
<dbReference type="AlphaFoldDB" id="G3IB93"/>
<evidence type="ECO:0000313" key="3">
    <source>
        <dbReference type="Proteomes" id="UP000001075"/>
    </source>
</evidence>
<reference evidence="3" key="1">
    <citation type="journal article" date="2011" name="Nat. Biotechnol.">
        <title>The genomic sequence of the Chinese hamster ovary (CHO)-K1 cell line.</title>
        <authorList>
            <person name="Xu X."/>
            <person name="Nagarajan H."/>
            <person name="Lewis N.E."/>
            <person name="Pan S."/>
            <person name="Cai Z."/>
            <person name="Liu X."/>
            <person name="Chen W."/>
            <person name="Xie M."/>
            <person name="Wang W."/>
            <person name="Hammond S."/>
            <person name="Andersen M.R."/>
            <person name="Neff N."/>
            <person name="Passarelli B."/>
            <person name="Koh W."/>
            <person name="Fan H.C."/>
            <person name="Wang J."/>
            <person name="Gui Y."/>
            <person name="Lee K.H."/>
            <person name="Betenbaugh M.J."/>
            <person name="Quake S.R."/>
            <person name="Famili I."/>
            <person name="Palsson B.O."/>
            <person name="Wang J."/>
        </authorList>
    </citation>
    <scope>NUCLEOTIDE SEQUENCE [LARGE SCALE GENOMIC DNA]</scope>
    <source>
        <strain evidence="3">CHO K1 cell line</strain>
    </source>
</reference>
<name>G3IB93_CRIGR</name>
<evidence type="ECO:0000256" key="1">
    <source>
        <dbReference type="SAM" id="MobiDB-lite"/>
    </source>
</evidence>
<sequence>MQRKQDMQHKRTAQSKASRGRAKQAPAAAFPHTHLHRYALPTRVLYPEGVPHAQFGRRAGPGAGNRGAEAQSAEETPGTEHGVASRGGRRPGSQSAGVALFTRTVLPSGACVALSSEFRAAPSGPLLNDLLPKAWGVERSRCTGHTPADNAGTT</sequence>
<accession>G3IB93</accession>
<dbReference type="Proteomes" id="UP000001075">
    <property type="component" value="Unassembled WGS sequence"/>
</dbReference>
<feature type="region of interest" description="Disordered" evidence="1">
    <location>
        <begin position="1"/>
        <end position="34"/>
    </location>
</feature>
<evidence type="ECO:0000313" key="2">
    <source>
        <dbReference type="EMBL" id="EGW01917.1"/>
    </source>
</evidence>
<dbReference type="InParanoid" id="G3IB93"/>
<organism evidence="2 3">
    <name type="scientific">Cricetulus griseus</name>
    <name type="common">Chinese hamster</name>
    <name type="synonym">Cricetulus barabensis griseus</name>
    <dbReference type="NCBI Taxonomy" id="10029"/>
    <lineage>
        <taxon>Eukaryota</taxon>
        <taxon>Metazoa</taxon>
        <taxon>Chordata</taxon>
        <taxon>Craniata</taxon>
        <taxon>Vertebrata</taxon>
        <taxon>Euteleostomi</taxon>
        <taxon>Mammalia</taxon>
        <taxon>Eutheria</taxon>
        <taxon>Euarchontoglires</taxon>
        <taxon>Glires</taxon>
        <taxon>Rodentia</taxon>
        <taxon>Myomorpha</taxon>
        <taxon>Muroidea</taxon>
        <taxon>Cricetidae</taxon>
        <taxon>Cricetinae</taxon>
        <taxon>Cricetulus</taxon>
    </lineage>
</organism>